<dbReference type="Proteomes" id="UP000838756">
    <property type="component" value="Unassembled WGS sequence"/>
</dbReference>
<feature type="region of interest" description="Disordered" evidence="1">
    <location>
        <begin position="62"/>
        <end position="96"/>
    </location>
</feature>
<comment type="caution">
    <text evidence="3">The sequence shown here is derived from an EMBL/GenBank/DDBJ whole genome shotgun (WGS) entry which is preliminary data.</text>
</comment>
<proteinExistence type="predicted"/>
<keyword evidence="2" id="KW-0732">Signal</keyword>
<reference evidence="3" key="1">
    <citation type="submission" date="2022-03" db="EMBL/GenBank/DDBJ databases">
        <authorList>
            <person name="Lindestad O."/>
        </authorList>
    </citation>
    <scope>NUCLEOTIDE SEQUENCE</scope>
</reference>
<evidence type="ECO:0000256" key="2">
    <source>
        <dbReference type="SAM" id="SignalP"/>
    </source>
</evidence>
<sequence length="186" mass="20015">MPLIGLVILMLEMELAMAGRGQRRGSNSAAAPLAGLVPGTQRFSGALRSRRRQLTQIPIKPPALAWGRRSASGRRGRPITSRPPWSARPAPPEPLPGPALPVLSAAAARSAHRGHPNAPTPVTHIAYSTPATDARTVATRPAVATRAMPQFITIYLARMASILRSHSILAHDRRETVAQERKMVMN</sequence>
<dbReference type="OrthoDB" id="6893009at2759"/>
<keyword evidence="4" id="KW-1185">Reference proteome</keyword>
<name>A0A8S4S0G4_9NEOP</name>
<feature type="chain" id="PRO_5035800236" evidence="2">
    <location>
        <begin position="19"/>
        <end position="186"/>
    </location>
</feature>
<organism evidence="3 4">
    <name type="scientific">Pararge aegeria aegeria</name>
    <dbReference type="NCBI Taxonomy" id="348720"/>
    <lineage>
        <taxon>Eukaryota</taxon>
        <taxon>Metazoa</taxon>
        <taxon>Ecdysozoa</taxon>
        <taxon>Arthropoda</taxon>
        <taxon>Hexapoda</taxon>
        <taxon>Insecta</taxon>
        <taxon>Pterygota</taxon>
        <taxon>Neoptera</taxon>
        <taxon>Endopterygota</taxon>
        <taxon>Lepidoptera</taxon>
        <taxon>Glossata</taxon>
        <taxon>Ditrysia</taxon>
        <taxon>Papilionoidea</taxon>
        <taxon>Nymphalidae</taxon>
        <taxon>Satyrinae</taxon>
        <taxon>Satyrini</taxon>
        <taxon>Parargina</taxon>
        <taxon>Pararge</taxon>
    </lineage>
</organism>
<dbReference type="EMBL" id="CAKXAJ010025735">
    <property type="protein sequence ID" value="CAH2243286.1"/>
    <property type="molecule type" value="Genomic_DNA"/>
</dbReference>
<evidence type="ECO:0000313" key="4">
    <source>
        <dbReference type="Proteomes" id="UP000838756"/>
    </source>
</evidence>
<accession>A0A8S4S0G4</accession>
<dbReference type="AlphaFoldDB" id="A0A8S4S0G4"/>
<evidence type="ECO:0000313" key="3">
    <source>
        <dbReference type="EMBL" id="CAH2243286.1"/>
    </source>
</evidence>
<gene>
    <name evidence="3" type="primary">jg17389</name>
    <name evidence="3" type="ORF">PAEG_LOCUS19448</name>
</gene>
<protein>
    <submittedName>
        <fullName evidence="3">Jg17389 protein</fullName>
    </submittedName>
</protein>
<evidence type="ECO:0000256" key="1">
    <source>
        <dbReference type="SAM" id="MobiDB-lite"/>
    </source>
</evidence>
<feature type="signal peptide" evidence="2">
    <location>
        <begin position="1"/>
        <end position="18"/>
    </location>
</feature>